<name>A0A9P7FU21_9AGAR</name>
<dbReference type="PANTHER" id="PTHR48045">
    <property type="entry name" value="UDP-GLYCOSYLTRANSFERASE 72B1"/>
    <property type="match status" value="1"/>
</dbReference>
<dbReference type="EMBL" id="JABCKI010006170">
    <property type="protein sequence ID" value="KAG5635137.1"/>
    <property type="molecule type" value="Genomic_DNA"/>
</dbReference>
<keyword evidence="1" id="KW-0808">Transferase</keyword>
<dbReference type="InterPro" id="IPR002213">
    <property type="entry name" value="UDP_glucos_trans"/>
</dbReference>
<dbReference type="SUPFAM" id="SSF53756">
    <property type="entry name" value="UDP-Glycosyltransferase/glycogen phosphorylase"/>
    <property type="match status" value="1"/>
</dbReference>
<dbReference type="Gene3D" id="3.40.50.2000">
    <property type="entry name" value="Glycogen Phosphorylase B"/>
    <property type="match status" value="2"/>
</dbReference>
<evidence type="ECO:0000256" key="1">
    <source>
        <dbReference type="ARBA" id="ARBA00022679"/>
    </source>
</evidence>
<dbReference type="CDD" id="cd03784">
    <property type="entry name" value="GT1_Gtf-like"/>
    <property type="match status" value="1"/>
</dbReference>
<dbReference type="AlphaFoldDB" id="A0A9P7FU21"/>
<sequence length="433" mass="47600">MDMKTVVALFDQSYGTVYEKLSQGKPVVCSTTGKNFDAAPAPTAVILDFFWIAQLKATRALTGRTVPVISWVTGGSSMFLRLWGPEALGGLDDFGAKVHAEVALSGRHPIKVGDELYRKAQGTIVRIPGLPPMYDYEFQPQQIPFTIPVSLLLITGREFLLDSDGILIASCDAYEKGPLDGVRQWFADWKKPIYTVGPLLPAGYTSTQSDANESHSEIEHFLFKKQETHGKRSVVFISFGTAFWPTTPEYLEEVVDALLEKEMPFILSCASPFANVPAELSEKIKNSSLGLLAKWTPQQFVLNHPATGWFLTHGGHGGITESLASGIPLICWPFDGDQPTAAVHVTENLKVAFELIEVRTGQGLRPICRNGKTPKGTREAVGEEIRRVLDSCKGEEGEQLRRNAERLRGELADAWKEGGTASVAISQFLEKYT</sequence>
<evidence type="ECO:0000313" key="2">
    <source>
        <dbReference type="EMBL" id="KAG5635137.1"/>
    </source>
</evidence>
<dbReference type="OrthoDB" id="5835829at2759"/>
<dbReference type="GO" id="GO:0008194">
    <property type="term" value="F:UDP-glycosyltransferase activity"/>
    <property type="evidence" value="ECO:0007669"/>
    <property type="project" value="InterPro"/>
</dbReference>
<keyword evidence="3" id="KW-1185">Reference proteome</keyword>
<accession>A0A9P7FU21</accession>
<evidence type="ECO:0008006" key="4">
    <source>
        <dbReference type="Google" id="ProtNLM"/>
    </source>
</evidence>
<gene>
    <name evidence="2" type="ORF">H0H81_012325</name>
</gene>
<reference evidence="2" key="1">
    <citation type="submission" date="2021-02" db="EMBL/GenBank/DDBJ databases">
        <authorList>
            <person name="Nieuwenhuis M."/>
            <person name="Van De Peppel L.J.J."/>
        </authorList>
    </citation>
    <scope>NUCLEOTIDE SEQUENCE</scope>
    <source>
        <strain evidence="2">D49</strain>
    </source>
</reference>
<dbReference type="Proteomes" id="UP000717328">
    <property type="component" value="Unassembled WGS sequence"/>
</dbReference>
<protein>
    <recommendedName>
        <fullName evidence="4">Glycosyltransferase family 1 protein</fullName>
    </recommendedName>
</protein>
<reference evidence="2" key="2">
    <citation type="submission" date="2021-10" db="EMBL/GenBank/DDBJ databases">
        <title>Phylogenomics reveals ancestral predisposition of the termite-cultivated fungus Termitomyces towards a domesticated lifestyle.</title>
        <authorList>
            <person name="Auxier B."/>
            <person name="Grum-Grzhimaylo A."/>
            <person name="Cardenas M.E."/>
            <person name="Lodge J.D."/>
            <person name="Laessoe T."/>
            <person name="Pedersen O."/>
            <person name="Smith M.E."/>
            <person name="Kuyper T.W."/>
            <person name="Franco-Molano E.A."/>
            <person name="Baroni T.J."/>
            <person name="Aanen D.K."/>
        </authorList>
    </citation>
    <scope>NUCLEOTIDE SEQUENCE</scope>
    <source>
        <strain evidence="2">D49</strain>
    </source>
</reference>
<dbReference type="PANTHER" id="PTHR48045:SF31">
    <property type="entry name" value="UDP-GLYCOSYLTRANSFERASE 76B1-LIKE"/>
    <property type="match status" value="1"/>
</dbReference>
<evidence type="ECO:0000313" key="3">
    <source>
        <dbReference type="Proteomes" id="UP000717328"/>
    </source>
</evidence>
<proteinExistence type="predicted"/>
<dbReference type="Pfam" id="PF00201">
    <property type="entry name" value="UDPGT"/>
    <property type="match status" value="1"/>
</dbReference>
<comment type="caution">
    <text evidence="2">The sequence shown here is derived from an EMBL/GenBank/DDBJ whole genome shotgun (WGS) entry which is preliminary data.</text>
</comment>
<organism evidence="2 3">
    <name type="scientific">Sphagnurus paluster</name>
    <dbReference type="NCBI Taxonomy" id="117069"/>
    <lineage>
        <taxon>Eukaryota</taxon>
        <taxon>Fungi</taxon>
        <taxon>Dikarya</taxon>
        <taxon>Basidiomycota</taxon>
        <taxon>Agaricomycotina</taxon>
        <taxon>Agaricomycetes</taxon>
        <taxon>Agaricomycetidae</taxon>
        <taxon>Agaricales</taxon>
        <taxon>Tricholomatineae</taxon>
        <taxon>Lyophyllaceae</taxon>
        <taxon>Sphagnurus</taxon>
    </lineage>
</organism>